<dbReference type="PANTHER" id="PTHR31286">
    <property type="entry name" value="GLYCINE-RICH CELL WALL STRUCTURAL PROTEIN 1.8-LIKE"/>
    <property type="match status" value="1"/>
</dbReference>
<evidence type="ECO:0000313" key="2">
    <source>
        <dbReference type="Proteomes" id="UP000289738"/>
    </source>
</evidence>
<dbReference type="EMBL" id="SDMP01000020">
    <property type="protein sequence ID" value="RYQ83809.1"/>
    <property type="molecule type" value="Genomic_DNA"/>
</dbReference>
<name>A0A444X2B7_ARAHY</name>
<evidence type="ECO:0000313" key="1">
    <source>
        <dbReference type="EMBL" id="RYQ83809.1"/>
    </source>
</evidence>
<dbReference type="AlphaFoldDB" id="A0A444X2B7"/>
<comment type="caution">
    <text evidence="1">The sequence shown here is derived from an EMBL/GenBank/DDBJ whole genome shotgun (WGS) entry which is preliminary data.</text>
</comment>
<protein>
    <recommendedName>
        <fullName evidence="3">Zinc knuckle CX2CX4HX4C domain-containing protein</fullName>
    </recommendedName>
</protein>
<proteinExistence type="predicted"/>
<organism evidence="1 2">
    <name type="scientific">Arachis hypogaea</name>
    <name type="common">Peanut</name>
    <dbReference type="NCBI Taxonomy" id="3818"/>
    <lineage>
        <taxon>Eukaryota</taxon>
        <taxon>Viridiplantae</taxon>
        <taxon>Streptophyta</taxon>
        <taxon>Embryophyta</taxon>
        <taxon>Tracheophyta</taxon>
        <taxon>Spermatophyta</taxon>
        <taxon>Magnoliopsida</taxon>
        <taxon>eudicotyledons</taxon>
        <taxon>Gunneridae</taxon>
        <taxon>Pentapetalae</taxon>
        <taxon>rosids</taxon>
        <taxon>fabids</taxon>
        <taxon>Fabales</taxon>
        <taxon>Fabaceae</taxon>
        <taxon>Papilionoideae</taxon>
        <taxon>50 kb inversion clade</taxon>
        <taxon>dalbergioids sensu lato</taxon>
        <taxon>Dalbergieae</taxon>
        <taxon>Pterocarpus clade</taxon>
        <taxon>Arachis</taxon>
    </lineage>
</organism>
<gene>
    <name evidence="1" type="ORF">Ahy_B10g102667</name>
</gene>
<dbReference type="InterPro" id="IPR040256">
    <property type="entry name" value="At4g02000-like"/>
</dbReference>
<reference evidence="1 2" key="1">
    <citation type="submission" date="2019-01" db="EMBL/GenBank/DDBJ databases">
        <title>Sequencing of cultivated peanut Arachis hypogaea provides insights into genome evolution and oil improvement.</title>
        <authorList>
            <person name="Chen X."/>
        </authorList>
    </citation>
    <scope>NUCLEOTIDE SEQUENCE [LARGE SCALE GENOMIC DNA]</scope>
    <source>
        <strain evidence="2">cv. Fuhuasheng</strain>
        <tissue evidence="1">Leaves</tissue>
    </source>
</reference>
<evidence type="ECO:0008006" key="3">
    <source>
        <dbReference type="Google" id="ProtNLM"/>
    </source>
</evidence>
<dbReference type="Proteomes" id="UP000289738">
    <property type="component" value="Chromosome B10"/>
</dbReference>
<keyword evidence="2" id="KW-1185">Reference proteome</keyword>
<dbReference type="PANTHER" id="PTHR31286:SF99">
    <property type="entry name" value="DUF4283 DOMAIN-CONTAINING PROTEIN"/>
    <property type="match status" value="1"/>
</dbReference>
<accession>A0A444X2B7</accession>
<sequence>MLKINRTTSIHSRGKFARLYVEIDLIKQLVPRNFVLGSILNIKYEGLHLICFHCGKYGHKSEQYSELLEVEVDHHERVGAGESEGIEKDKGPKLMLIMKLIMDVQILSKRRKNNQDPPNFGP</sequence>